<dbReference type="STRING" id="1054996.SAMN05444414_1156"/>
<evidence type="ECO:0000259" key="7">
    <source>
        <dbReference type="Pfam" id="PF01171"/>
    </source>
</evidence>
<evidence type="ECO:0000313" key="9">
    <source>
        <dbReference type="Proteomes" id="UP000184191"/>
    </source>
</evidence>
<accession>A0A1M7ATV8</accession>
<feature type="domain" description="tRNA(Ile)-lysidine/2-thiocytidine synthase N-terminal" evidence="7">
    <location>
        <begin position="25"/>
        <end position="201"/>
    </location>
</feature>
<dbReference type="AlphaFoldDB" id="A0A1M7ATV8"/>
<evidence type="ECO:0000313" key="8">
    <source>
        <dbReference type="EMBL" id="SHL46208.1"/>
    </source>
</evidence>
<evidence type="ECO:0000256" key="5">
    <source>
        <dbReference type="ARBA" id="ARBA00048539"/>
    </source>
</evidence>
<dbReference type="Proteomes" id="UP000184191">
    <property type="component" value="Unassembled WGS sequence"/>
</dbReference>
<keyword evidence="3 6" id="KW-0547">Nucleotide-binding</keyword>
<reference evidence="9" key="1">
    <citation type="submission" date="2016-11" db="EMBL/GenBank/DDBJ databases">
        <authorList>
            <person name="Varghese N."/>
            <person name="Submissions S."/>
        </authorList>
    </citation>
    <scope>NUCLEOTIDE SEQUENCE [LARGE SCALE GENOMIC DNA]</scope>
    <source>
        <strain evidence="9">DSM 29327</strain>
    </source>
</reference>
<keyword evidence="9" id="KW-1185">Reference proteome</keyword>
<dbReference type="InterPro" id="IPR014729">
    <property type="entry name" value="Rossmann-like_a/b/a_fold"/>
</dbReference>
<gene>
    <name evidence="6" type="primary">tilS</name>
    <name evidence="8" type="ORF">SAMN05444414_1156</name>
</gene>
<feature type="binding site" evidence="6">
    <location>
        <begin position="29"/>
        <end position="34"/>
    </location>
    <ligand>
        <name>ATP</name>
        <dbReference type="ChEBI" id="CHEBI:30616"/>
    </ligand>
</feature>
<evidence type="ECO:0000256" key="4">
    <source>
        <dbReference type="ARBA" id="ARBA00022840"/>
    </source>
</evidence>
<name>A0A1M7ATV8_9RHOB</name>
<dbReference type="PANTHER" id="PTHR43033:SF1">
    <property type="entry name" value="TRNA(ILE)-LYSIDINE SYNTHASE-RELATED"/>
    <property type="match status" value="1"/>
</dbReference>
<dbReference type="Pfam" id="PF01171">
    <property type="entry name" value="ATP_bind_3"/>
    <property type="match status" value="1"/>
</dbReference>
<proteinExistence type="inferred from homology"/>
<dbReference type="CDD" id="cd01992">
    <property type="entry name" value="TilS_N"/>
    <property type="match status" value="1"/>
</dbReference>
<dbReference type="RefSeq" id="WP_084732870.1">
    <property type="nucleotide sequence ID" value="NZ_FRBN01000015.1"/>
</dbReference>
<keyword evidence="2 6" id="KW-0819">tRNA processing</keyword>
<dbReference type="GO" id="GO:0005737">
    <property type="term" value="C:cytoplasm"/>
    <property type="evidence" value="ECO:0007669"/>
    <property type="project" value="UniProtKB-SubCell"/>
</dbReference>
<sequence>MTQEATALWCRIAGHFHPDPPCRLGVAVSGGSDSLALLALLDDWRENGGPEVLAVTVDHGLRSEAAHEAAEVARICAARGIPHETLRWLDWDGQGNLPDRARRARYRLMADWAGDIGLGDIAIGHTADDQAETFLMRLARGAGVDGLSAMRARWQQGDVWFHRPLLGLRREVLREVLRARGLAWVEDPTNDDAAYARVRARDALTALDPLGITVEGLADVARKMADVRATLYGYVSDAAKEILRFEAGDLVLARAGFAALRPEVARRLLQSMLGWISGAEYVPRGRAMDGFLAAAYAGQGMTLQGCMLSATDCEMRVSREYNAVVGLRVPAQGGVWDGRWRVDQGPDMAGAELAALGEAGLRACPDWRLGGVPHASAMALPGVWLGDELLAAPLAGWANGWSIKALRSEEEFYKALLSH</sequence>
<dbReference type="InterPro" id="IPR011063">
    <property type="entry name" value="TilS/TtcA_N"/>
</dbReference>
<comment type="catalytic activity">
    <reaction evidence="5 6">
        <text>cytidine(34) in tRNA(Ile2) + L-lysine + ATP = lysidine(34) in tRNA(Ile2) + AMP + diphosphate + H(+)</text>
        <dbReference type="Rhea" id="RHEA:43744"/>
        <dbReference type="Rhea" id="RHEA-COMP:10625"/>
        <dbReference type="Rhea" id="RHEA-COMP:10670"/>
        <dbReference type="ChEBI" id="CHEBI:15378"/>
        <dbReference type="ChEBI" id="CHEBI:30616"/>
        <dbReference type="ChEBI" id="CHEBI:32551"/>
        <dbReference type="ChEBI" id="CHEBI:33019"/>
        <dbReference type="ChEBI" id="CHEBI:82748"/>
        <dbReference type="ChEBI" id="CHEBI:83665"/>
        <dbReference type="ChEBI" id="CHEBI:456215"/>
        <dbReference type="EC" id="6.3.4.19"/>
    </reaction>
</comment>
<dbReference type="Gene3D" id="3.40.50.620">
    <property type="entry name" value="HUPs"/>
    <property type="match status" value="1"/>
</dbReference>
<dbReference type="EMBL" id="FRBN01000015">
    <property type="protein sequence ID" value="SHL46208.1"/>
    <property type="molecule type" value="Genomic_DNA"/>
</dbReference>
<evidence type="ECO:0000256" key="1">
    <source>
        <dbReference type="ARBA" id="ARBA00022598"/>
    </source>
</evidence>
<comment type="similarity">
    <text evidence="6">Belongs to the tRNA(Ile)-lysidine synthase family.</text>
</comment>
<keyword evidence="6" id="KW-0963">Cytoplasm</keyword>
<dbReference type="NCBIfam" id="TIGR02432">
    <property type="entry name" value="lysidine_TilS_N"/>
    <property type="match status" value="1"/>
</dbReference>
<keyword evidence="4 6" id="KW-0067">ATP-binding</keyword>
<evidence type="ECO:0000256" key="3">
    <source>
        <dbReference type="ARBA" id="ARBA00022741"/>
    </source>
</evidence>
<dbReference type="SUPFAM" id="SSF52402">
    <property type="entry name" value="Adenine nucleotide alpha hydrolases-like"/>
    <property type="match status" value="1"/>
</dbReference>
<dbReference type="EC" id="6.3.4.19" evidence="6"/>
<keyword evidence="1 6" id="KW-0436">Ligase</keyword>
<dbReference type="HAMAP" id="MF_01161">
    <property type="entry name" value="tRNA_Ile_lys_synt"/>
    <property type="match status" value="1"/>
</dbReference>
<comment type="domain">
    <text evidence="6">The N-terminal region contains the highly conserved SGGXDS motif, predicted to be a P-loop motif involved in ATP binding.</text>
</comment>
<dbReference type="InterPro" id="IPR012795">
    <property type="entry name" value="tRNA_Ile_lys_synt_N"/>
</dbReference>
<comment type="function">
    <text evidence="6">Ligates lysine onto the cytidine present at position 34 of the AUA codon-specific tRNA(Ile) that contains the anticodon CAU, in an ATP-dependent manner. Cytidine is converted to lysidine, thus changing the amino acid specificity of the tRNA from methionine to isoleucine.</text>
</comment>
<evidence type="ECO:0000256" key="6">
    <source>
        <dbReference type="HAMAP-Rule" id="MF_01161"/>
    </source>
</evidence>
<evidence type="ECO:0000256" key="2">
    <source>
        <dbReference type="ARBA" id="ARBA00022694"/>
    </source>
</evidence>
<dbReference type="GO" id="GO:0006400">
    <property type="term" value="P:tRNA modification"/>
    <property type="evidence" value="ECO:0007669"/>
    <property type="project" value="UniProtKB-UniRule"/>
</dbReference>
<protein>
    <recommendedName>
        <fullName evidence="6">tRNA(Ile)-lysidine synthase</fullName>
        <ecNumber evidence="6">6.3.4.19</ecNumber>
    </recommendedName>
    <alternativeName>
        <fullName evidence="6">tRNA(Ile)-2-lysyl-cytidine synthase</fullName>
    </alternativeName>
    <alternativeName>
        <fullName evidence="6">tRNA(Ile)-lysidine synthetase</fullName>
    </alternativeName>
</protein>
<dbReference type="GO" id="GO:0005524">
    <property type="term" value="F:ATP binding"/>
    <property type="evidence" value="ECO:0007669"/>
    <property type="project" value="UniProtKB-UniRule"/>
</dbReference>
<comment type="subcellular location">
    <subcellularLocation>
        <location evidence="6">Cytoplasm</location>
    </subcellularLocation>
</comment>
<dbReference type="InterPro" id="IPR012094">
    <property type="entry name" value="tRNA_Ile_lys_synt"/>
</dbReference>
<dbReference type="PANTHER" id="PTHR43033">
    <property type="entry name" value="TRNA(ILE)-LYSIDINE SYNTHASE-RELATED"/>
    <property type="match status" value="1"/>
</dbReference>
<organism evidence="8 9">
    <name type="scientific">Roseovarius marisflavi</name>
    <dbReference type="NCBI Taxonomy" id="1054996"/>
    <lineage>
        <taxon>Bacteria</taxon>
        <taxon>Pseudomonadati</taxon>
        <taxon>Pseudomonadota</taxon>
        <taxon>Alphaproteobacteria</taxon>
        <taxon>Rhodobacterales</taxon>
        <taxon>Roseobacteraceae</taxon>
        <taxon>Roseovarius</taxon>
    </lineage>
</organism>
<dbReference type="GO" id="GO:0032267">
    <property type="term" value="F:tRNA(Ile)-lysidine synthase activity"/>
    <property type="evidence" value="ECO:0007669"/>
    <property type="project" value="UniProtKB-EC"/>
</dbReference>